<name>A0A1G8JPE3_9BACI</name>
<dbReference type="InterPro" id="IPR018389">
    <property type="entry name" value="DctP_fam"/>
</dbReference>
<dbReference type="NCBIfam" id="NF037995">
    <property type="entry name" value="TRAP_S1"/>
    <property type="match status" value="1"/>
</dbReference>
<dbReference type="RefSeq" id="WP_091585296.1">
    <property type="nucleotide sequence ID" value="NZ_FNDU01000006.1"/>
</dbReference>
<keyword evidence="3" id="KW-1185">Reference proteome</keyword>
<dbReference type="NCBIfam" id="TIGR00787">
    <property type="entry name" value="dctP"/>
    <property type="match status" value="1"/>
</dbReference>
<proteinExistence type="predicted"/>
<dbReference type="InterPro" id="IPR004682">
    <property type="entry name" value="TRAP_DctP"/>
</dbReference>
<dbReference type="Pfam" id="PF03480">
    <property type="entry name" value="DctP"/>
    <property type="match status" value="1"/>
</dbReference>
<keyword evidence="1" id="KW-0732">Signal</keyword>
<dbReference type="AlphaFoldDB" id="A0A1G8JPE3"/>
<dbReference type="STRING" id="930129.SAMN05216352_106277"/>
<dbReference type="Proteomes" id="UP000199017">
    <property type="component" value="Unassembled WGS sequence"/>
</dbReference>
<dbReference type="EMBL" id="FNDU01000006">
    <property type="protein sequence ID" value="SDI32971.1"/>
    <property type="molecule type" value="Genomic_DNA"/>
</dbReference>
<dbReference type="GO" id="GO:0030288">
    <property type="term" value="C:outer membrane-bounded periplasmic space"/>
    <property type="evidence" value="ECO:0007669"/>
    <property type="project" value="InterPro"/>
</dbReference>
<keyword evidence="2" id="KW-0675">Receptor</keyword>
<dbReference type="SUPFAM" id="SSF53850">
    <property type="entry name" value="Periplasmic binding protein-like II"/>
    <property type="match status" value="1"/>
</dbReference>
<dbReference type="OrthoDB" id="9776801at2"/>
<accession>A0A1G8JPE3</accession>
<dbReference type="PIRSF" id="PIRSF006470">
    <property type="entry name" value="DctB"/>
    <property type="match status" value="1"/>
</dbReference>
<gene>
    <name evidence="2" type="ORF">SAMN05216352_106277</name>
</gene>
<dbReference type="CDD" id="cd13671">
    <property type="entry name" value="PBP2_TRAP_SBP_like_3"/>
    <property type="match status" value="1"/>
</dbReference>
<dbReference type="GO" id="GO:0030246">
    <property type="term" value="F:carbohydrate binding"/>
    <property type="evidence" value="ECO:0007669"/>
    <property type="project" value="TreeGrafter"/>
</dbReference>
<evidence type="ECO:0000313" key="3">
    <source>
        <dbReference type="Proteomes" id="UP000199017"/>
    </source>
</evidence>
<dbReference type="PANTHER" id="PTHR33376:SF2">
    <property type="entry name" value="DICARBOXYLATE-BINDING PERIPLASMIC PROTEIN"/>
    <property type="match status" value="1"/>
</dbReference>
<reference evidence="2 3" key="1">
    <citation type="submission" date="2016-10" db="EMBL/GenBank/DDBJ databases">
        <authorList>
            <person name="de Groot N.N."/>
        </authorList>
    </citation>
    <scope>NUCLEOTIDE SEQUENCE [LARGE SCALE GENOMIC DNA]</scope>
    <source>
        <strain evidence="3">P4B,CCM 7963,CECT 7998,DSM 25260,IBRC-M 10614,KCTC 13821</strain>
    </source>
</reference>
<dbReference type="PROSITE" id="PS51257">
    <property type="entry name" value="PROKAR_LIPOPROTEIN"/>
    <property type="match status" value="1"/>
</dbReference>
<dbReference type="Gene3D" id="3.40.190.170">
    <property type="entry name" value="Bacterial extracellular solute-binding protein, family 7"/>
    <property type="match status" value="1"/>
</dbReference>
<protein>
    <submittedName>
        <fullName evidence="2">Tripartite ATP-independent transporter solute receptor, DctP family</fullName>
    </submittedName>
</protein>
<dbReference type="InterPro" id="IPR038404">
    <property type="entry name" value="TRAP_DctP_sf"/>
</dbReference>
<evidence type="ECO:0000313" key="2">
    <source>
        <dbReference type="EMBL" id="SDI32971.1"/>
    </source>
</evidence>
<evidence type="ECO:0000256" key="1">
    <source>
        <dbReference type="ARBA" id="ARBA00022729"/>
    </source>
</evidence>
<sequence>MKRNVILLLVGACILTIITGCSLNAKAGDQVVLRFAYASNAPPVKEAMAEFGRLLEEKTDGEVTVKYYPDSQLGGERELIELTQTGAVDITKVSGAALESFSDRYSIFALPYLFDGEEHFYNVMENEEIMEPIYQSTSDLGFVGLTYYDSGQRSFYMKDGPVESPEDIKGKKIRVMQSETAIEMIELLGGSPTPMGSGEVYTSLQQGIIDGAENNEFVLVTAGHGEVAKYYSYDQHTRVPDIVVMNEATLNKLTPEQREAVYEAAEESTEYEKKVWKAAVEKEKQMAIEEHGVEFNEVDNTPFKEAVQPLHDEFKNNKEFKDLYEAIQEMSGQ</sequence>
<dbReference type="PANTHER" id="PTHR33376">
    <property type="match status" value="1"/>
</dbReference>
<dbReference type="GO" id="GO:0055085">
    <property type="term" value="P:transmembrane transport"/>
    <property type="evidence" value="ECO:0007669"/>
    <property type="project" value="InterPro"/>
</dbReference>
<organism evidence="2 3">
    <name type="scientific">Alteribacillus bidgolensis</name>
    <dbReference type="NCBI Taxonomy" id="930129"/>
    <lineage>
        <taxon>Bacteria</taxon>
        <taxon>Bacillati</taxon>
        <taxon>Bacillota</taxon>
        <taxon>Bacilli</taxon>
        <taxon>Bacillales</taxon>
        <taxon>Bacillaceae</taxon>
        <taxon>Alteribacillus</taxon>
    </lineage>
</organism>